<gene>
    <name evidence="3" type="ORF">VTJ83DRAFT_2401</name>
</gene>
<keyword evidence="4" id="KW-1185">Reference proteome</keyword>
<keyword evidence="2" id="KW-0472">Membrane</keyword>
<comment type="caution">
    <text evidence="3">The sequence shown here is derived from an EMBL/GenBank/DDBJ whole genome shotgun (WGS) entry which is preliminary data.</text>
</comment>
<reference evidence="3 4" key="1">
    <citation type="journal article" date="2024" name="Commun. Biol.">
        <title>Comparative genomic analysis of thermophilic fungi reveals convergent evolutionary adaptations and gene losses.</title>
        <authorList>
            <person name="Steindorff A.S."/>
            <person name="Aguilar-Pontes M.V."/>
            <person name="Robinson A.J."/>
            <person name="Andreopoulos B."/>
            <person name="LaButti K."/>
            <person name="Kuo A."/>
            <person name="Mondo S."/>
            <person name="Riley R."/>
            <person name="Otillar R."/>
            <person name="Haridas S."/>
            <person name="Lipzen A."/>
            <person name="Grimwood J."/>
            <person name="Schmutz J."/>
            <person name="Clum A."/>
            <person name="Reid I.D."/>
            <person name="Moisan M.C."/>
            <person name="Butler G."/>
            <person name="Nguyen T.T.M."/>
            <person name="Dewar K."/>
            <person name="Conant G."/>
            <person name="Drula E."/>
            <person name="Henrissat B."/>
            <person name="Hansel C."/>
            <person name="Singer S."/>
            <person name="Hutchinson M.I."/>
            <person name="de Vries R.P."/>
            <person name="Natvig D.O."/>
            <person name="Powell A.J."/>
            <person name="Tsang A."/>
            <person name="Grigoriev I.V."/>
        </authorList>
    </citation>
    <scope>NUCLEOTIDE SEQUENCE [LARGE SCALE GENOMIC DNA]</scope>
    <source>
        <strain evidence="3 4">ATCC 22073</strain>
    </source>
</reference>
<evidence type="ECO:0000313" key="3">
    <source>
        <dbReference type="EMBL" id="KAL2270217.1"/>
    </source>
</evidence>
<evidence type="ECO:0000256" key="2">
    <source>
        <dbReference type="SAM" id="Phobius"/>
    </source>
</evidence>
<organism evidence="3 4">
    <name type="scientific">Remersonia thermophila</name>
    <dbReference type="NCBI Taxonomy" id="72144"/>
    <lineage>
        <taxon>Eukaryota</taxon>
        <taxon>Fungi</taxon>
        <taxon>Dikarya</taxon>
        <taxon>Ascomycota</taxon>
        <taxon>Pezizomycotina</taxon>
        <taxon>Sordariomycetes</taxon>
        <taxon>Sordariomycetidae</taxon>
        <taxon>Sordariales</taxon>
        <taxon>Sordariales incertae sedis</taxon>
        <taxon>Remersonia</taxon>
    </lineage>
</organism>
<dbReference type="PANTHER" id="PTHR28019">
    <property type="entry name" value="CELL MEMBRANE PROTEIN YLR413W-RELATED"/>
    <property type="match status" value="1"/>
</dbReference>
<accession>A0ABR4DIQ0</accession>
<sequence>MASFGRFVCVLVPFCLTLASLVAMLVGGLSGVLDKSLYNFSLNLTDLSISPNMVSSIISGEVFNNNKRDGARNLTAADLGLYNVYDINPWNYCYTKQDGQRECIPAAYDWAAEALNNTTNNWNNILTSTGMNVTLPEEITDAVRAFGSVSRWTQISFMVAWVALGVELFFGLLANCSRAFSCATFLIALVAGLAVGAAAGLATATAAIVVGAVEATQTVAGLDAHMNTRFLATVWLGVLFAAGAALFWMFTICCCAPDRRSHSRSRDTAGGEKYALGGLAGPATPSYQRLSDPNGFNNNDYSSAYGQQYPRADYDAPQSYHGGAYEPYSHRA</sequence>
<dbReference type="InterPro" id="IPR009571">
    <property type="entry name" value="SUR7/Rim9-like_fungi"/>
</dbReference>
<feature type="transmembrane region" description="Helical" evidence="2">
    <location>
        <begin position="7"/>
        <end position="33"/>
    </location>
</feature>
<feature type="compositionally biased region" description="Polar residues" evidence="1">
    <location>
        <begin position="290"/>
        <end position="306"/>
    </location>
</feature>
<feature type="transmembrane region" description="Helical" evidence="2">
    <location>
        <begin position="155"/>
        <end position="173"/>
    </location>
</feature>
<dbReference type="EMBL" id="JAZGUE010000002">
    <property type="protein sequence ID" value="KAL2270217.1"/>
    <property type="molecule type" value="Genomic_DNA"/>
</dbReference>
<evidence type="ECO:0008006" key="5">
    <source>
        <dbReference type="Google" id="ProtNLM"/>
    </source>
</evidence>
<dbReference type="InterPro" id="IPR052413">
    <property type="entry name" value="SUR7_domain"/>
</dbReference>
<keyword evidence="2" id="KW-1133">Transmembrane helix</keyword>
<feature type="transmembrane region" description="Helical" evidence="2">
    <location>
        <begin position="230"/>
        <end position="256"/>
    </location>
</feature>
<name>A0ABR4DIQ0_9PEZI</name>
<keyword evidence="2" id="KW-0812">Transmembrane</keyword>
<dbReference type="GeneID" id="98123312"/>
<evidence type="ECO:0000256" key="1">
    <source>
        <dbReference type="SAM" id="MobiDB-lite"/>
    </source>
</evidence>
<dbReference type="PANTHER" id="PTHR28019:SF3">
    <property type="entry name" value="INTEGRAL MEMBRANE PROTEIN (AFU_ORTHOLOGUE AFUA_6G07470)"/>
    <property type="match status" value="1"/>
</dbReference>
<feature type="transmembrane region" description="Helical" evidence="2">
    <location>
        <begin position="185"/>
        <end position="210"/>
    </location>
</feature>
<feature type="region of interest" description="Disordered" evidence="1">
    <location>
        <begin position="290"/>
        <end position="332"/>
    </location>
</feature>
<dbReference type="RefSeq" id="XP_070868941.1">
    <property type="nucleotide sequence ID" value="XM_071008668.1"/>
</dbReference>
<dbReference type="Proteomes" id="UP001600064">
    <property type="component" value="Unassembled WGS sequence"/>
</dbReference>
<protein>
    <recommendedName>
        <fullName evidence="5">Integral membrane protein</fullName>
    </recommendedName>
</protein>
<evidence type="ECO:0000313" key="4">
    <source>
        <dbReference type="Proteomes" id="UP001600064"/>
    </source>
</evidence>
<dbReference type="Pfam" id="PF06687">
    <property type="entry name" value="SUR7"/>
    <property type="match status" value="1"/>
</dbReference>
<proteinExistence type="predicted"/>